<name>A0A173RMW4_9FIRM</name>
<sequence length="261" mass="30439">MIPIDAQTPLDVFEFDALVYYPESTELFPYGVVVKRLREFQFAIGCLNFKPMPRVPNQEELFLKTPGFLWTCPTLLKEKFLDNQVTIRDVLSHYLQANIEIGLINTAFQPLNVSALLELFPRELLIIPPLKTELLEESKTLQEVGIHESIFFKDSYGGEWILNRNNISTVCLIRIALQTDPIKLKILSQAYIMNEMTLNLVRENENPDEWDQLTLRELLELKNWLENYTAFHPLSKPYKDAFRTHSIEDVEAWISMLKFSN</sequence>
<accession>A0A173RMW4</accession>
<comment type="caution">
    <text evidence="1">The sequence shown here is derived from an EMBL/GenBank/DDBJ whole genome shotgun (WGS) entry which is preliminary data.</text>
</comment>
<evidence type="ECO:0000313" key="1">
    <source>
        <dbReference type="EMBL" id="MTK21373.1"/>
    </source>
</evidence>
<dbReference type="Proteomes" id="UP000487649">
    <property type="component" value="Unassembled WGS sequence"/>
</dbReference>
<proteinExistence type="predicted"/>
<protein>
    <submittedName>
        <fullName evidence="1">Uncharacterized protein</fullName>
    </submittedName>
</protein>
<gene>
    <name evidence="1" type="ORF">GMA92_08065</name>
</gene>
<dbReference type="EMBL" id="WMQE01000016">
    <property type="protein sequence ID" value="MTK21373.1"/>
    <property type="molecule type" value="Genomic_DNA"/>
</dbReference>
<reference evidence="1 2" key="1">
    <citation type="journal article" date="2019" name="Nat. Med.">
        <title>A library of human gut bacterial isolates paired with longitudinal multiomics data enables mechanistic microbiome research.</title>
        <authorList>
            <person name="Poyet M."/>
            <person name="Groussin M."/>
            <person name="Gibbons S.M."/>
            <person name="Avila-Pacheco J."/>
            <person name="Jiang X."/>
            <person name="Kearney S.M."/>
            <person name="Perrotta A.R."/>
            <person name="Berdy B."/>
            <person name="Zhao S."/>
            <person name="Lieberman T.D."/>
            <person name="Swanson P.K."/>
            <person name="Smith M."/>
            <person name="Roesemann S."/>
            <person name="Alexander J.E."/>
            <person name="Rich S.A."/>
            <person name="Livny J."/>
            <person name="Vlamakis H."/>
            <person name="Clish C."/>
            <person name="Bullock K."/>
            <person name="Deik A."/>
            <person name="Scott J."/>
            <person name="Pierce K.A."/>
            <person name="Xavier R.J."/>
            <person name="Alm E.J."/>
        </authorList>
    </citation>
    <scope>NUCLEOTIDE SEQUENCE [LARGE SCALE GENOMIC DNA]</scope>
    <source>
        <strain evidence="1 2">BIOML-A198</strain>
    </source>
</reference>
<dbReference type="AlphaFoldDB" id="A0A173RMW4"/>
<dbReference type="RefSeq" id="WP_006784871.1">
    <property type="nucleotide sequence ID" value="NZ_CABJBH010000003.1"/>
</dbReference>
<organism evidence="1 2">
    <name type="scientific">Turicibacter sanguinis</name>
    <dbReference type="NCBI Taxonomy" id="154288"/>
    <lineage>
        <taxon>Bacteria</taxon>
        <taxon>Bacillati</taxon>
        <taxon>Bacillota</taxon>
        <taxon>Erysipelotrichia</taxon>
        <taxon>Erysipelotrichales</taxon>
        <taxon>Turicibacteraceae</taxon>
        <taxon>Turicibacter</taxon>
    </lineage>
</organism>
<evidence type="ECO:0000313" key="2">
    <source>
        <dbReference type="Proteomes" id="UP000487649"/>
    </source>
</evidence>